<gene>
    <name evidence="2" type="ORF">NP493_232g02004</name>
</gene>
<dbReference type="Gene3D" id="1.10.533.10">
    <property type="entry name" value="Death Domain, Fas"/>
    <property type="match status" value="1"/>
</dbReference>
<dbReference type="PROSITE" id="PS50209">
    <property type="entry name" value="CARD"/>
    <property type="match status" value="1"/>
</dbReference>
<evidence type="ECO:0000313" key="2">
    <source>
        <dbReference type="EMBL" id="KAK2185508.1"/>
    </source>
</evidence>
<dbReference type="SUPFAM" id="SSF47986">
    <property type="entry name" value="DEATH domain"/>
    <property type="match status" value="1"/>
</dbReference>
<proteinExistence type="predicted"/>
<dbReference type="GO" id="GO:0042981">
    <property type="term" value="P:regulation of apoptotic process"/>
    <property type="evidence" value="ECO:0007669"/>
    <property type="project" value="InterPro"/>
</dbReference>
<dbReference type="Proteomes" id="UP001209878">
    <property type="component" value="Unassembled WGS sequence"/>
</dbReference>
<organism evidence="2 3">
    <name type="scientific">Ridgeia piscesae</name>
    <name type="common">Tubeworm</name>
    <dbReference type="NCBI Taxonomy" id="27915"/>
    <lineage>
        <taxon>Eukaryota</taxon>
        <taxon>Metazoa</taxon>
        <taxon>Spiralia</taxon>
        <taxon>Lophotrochozoa</taxon>
        <taxon>Annelida</taxon>
        <taxon>Polychaeta</taxon>
        <taxon>Sedentaria</taxon>
        <taxon>Canalipalpata</taxon>
        <taxon>Sabellida</taxon>
        <taxon>Siboglinidae</taxon>
        <taxon>Ridgeia</taxon>
    </lineage>
</organism>
<dbReference type="InterPro" id="IPR011029">
    <property type="entry name" value="DEATH-like_dom_sf"/>
</dbReference>
<feature type="domain" description="CARD" evidence="1">
    <location>
        <begin position="119"/>
        <end position="209"/>
    </location>
</feature>
<keyword evidence="3" id="KW-1185">Reference proteome</keyword>
<dbReference type="Pfam" id="PF00619">
    <property type="entry name" value="CARD"/>
    <property type="match status" value="1"/>
</dbReference>
<dbReference type="AlphaFoldDB" id="A0AAD9UDL6"/>
<protein>
    <recommendedName>
        <fullName evidence="1">CARD domain-containing protein</fullName>
    </recommendedName>
</protein>
<dbReference type="CDD" id="cd01671">
    <property type="entry name" value="CARD"/>
    <property type="match status" value="1"/>
</dbReference>
<comment type="caution">
    <text evidence="2">The sequence shown here is derived from an EMBL/GenBank/DDBJ whole genome shotgun (WGS) entry which is preliminary data.</text>
</comment>
<evidence type="ECO:0000313" key="3">
    <source>
        <dbReference type="Proteomes" id="UP001209878"/>
    </source>
</evidence>
<reference evidence="2" key="1">
    <citation type="journal article" date="2023" name="Mol. Biol. Evol.">
        <title>Third-Generation Sequencing Reveals the Adaptive Role of the Epigenome in Three Deep-Sea Polychaetes.</title>
        <authorList>
            <person name="Perez M."/>
            <person name="Aroh O."/>
            <person name="Sun Y."/>
            <person name="Lan Y."/>
            <person name="Juniper S.K."/>
            <person name="Young C.R."/>
            <person name="Angers B."/>
            <person name="Qian P.Y."/>
        </authorList>
    </citation>
    <scope>NUCLEOTIDE SEQUENCE</scope>
    <source>
        <strain evidence="2">R07B-5</strain>
    </source>
</reference>
<accession>A0AAD9UDL6</accession>
<sequence length="212" mass="23815">MKEDDDVTILGLNQSTGPSMDEFLGKLIVEILPRWSDVVQRIAKQRLISTTLLEQATSPKLSADEQIATILQMVFFDSRDYMAEELAATLQKLGMTDAAFTTRQVINARAANSKLGFYKPRSHKAVLDESEATFVDCLRPSRQLLEILRAAEVLSDEMVSKIVCRPTRQDRVKMLFEFLMGLGSKSVYTFIDALRVTDQDYLANILAANEMA</sequence>
<evidence type="ECO:0000259" key="1">
    <source>
        <dbReference type="PROSITE" id="PS50209"/>
    </source>
</evidence>
<dbReference type="InterPro" id="IPR001315">
    <property type="entry name" value="CARD"/>
</dbReference>
<dbReference type="EMBL" id="JAODUO010000232">
    <property type="protein sequence ID" value="KAK2185508.1"/>
    <property type="molecule type" value="Genomic_DNA"/>
</dbReference>
<name>A0AAD9UDL6_RIDPI</name>